<reference evidence="3" key="1">
    <citation type="submission" date="2023-06" db="EMBL/GenBank/DDBJ databases">
        <title>Genome-scale phylogeny and comparative genomics of the fungal order Sordariales.</title>
        <authorList>
            <consortium name="Lawrence Berkeley National Laboratory"/>
            <person name="Hensen N."/>
            <person name="Bonometti L."/>
            <person name="Westerberg I."/>
            <person name="Brannstrom I.O."/>
            <person name="Guillou S."/>
            <person name="Cros-Aarteil S."/>
            <person name="Calhoun S."/>
            <person name="Haridas S."/>
            <person name="Kuo A."/>
            <person name="Mondo S."/>
            <person name="Pangilinan J."/>
            <person name="Riley R."/>
            <person name="Labutti K."/>
            <person name="Andreopoulos B."/>
            <person name="Lipzen A."/>
            <person name="Chen C."/>
            <person name="Yanf M."/>
            <person name="Daum C."/>
            <person name="Ng V."/>
            <person name="Clum A."/>
            <person name="Steindorff A."/>
            <person name="Ohm R."/>
            <person name="Martin F."/>
            <person name="Silar P."/>
            <person name="Natvig D."/>
            <person name="Lalanne C."/>
            <person name="Gautier V."/>
            <person name="Ament-Velasquez S.L."/>
            <person name="Kruys A."/>
            <person name="Hutchinson M.I."/>
            <person name="Powell A.J."/>
            <person name="Barry K."/>
            <person name="Miller A.N."/>
            <person name="Grigoriev I.V."/>
            <person name="Debuchy R."/>
            <person name="Gladieux P."/>
            <person name="Thoren M.H."/>
            <person name="Johannesson H."/>
        </authorList>
    </citation>
    <scope>NUCLEOTIDE SEQUENCE</scope>
    <source>
        <strain evidence="3">CBS 307.81</strain>
    </source>
</reference>
<comment type="caution">
    <text evidence="3">The sequence shown here is derived from an EMBL/GenBank/DDBJ whole genome shotgun (WGS) entry which is preliminary data.</text>
</comment>
<keyword evidence="1" id="KW-0812">Transmembrane</keyword>
<keyword evidence="1" id="KW-0472">Membrane</keyword>
<dbReference type="InterPro" id="IPR019595">
    <property type="entry name" value="DUF2470"/>
</dbReference>
<dbReference type="Gene3D" id="3.20.180.10">
    <property type="entry name" value="PNP-oxidase-like"/>
    <property type="match status" value="1"/>
</dbReference>
<evidence type="ECO:0000313" key="3">
    <source>
        <dbReference type="EMBL" id="KAK0662552.1"/>
    </source>
</evidence>
<name>A0AA39Z1P5_9PEZI</name>
<keyword evidence="4" id="KW-1185">Reference proteome</keyword>
<proteinExistence type="predicted"/>
<keyword evidence="1" id="KW-1133">Transmembrane helix</keyword>
<dbReference type="InterPro" id="IPR037119">
    <property type="entry name" value="Haem_oxidase_HugZ-like_sf"/>
</dbReference>
<sequence length="240" mass="27976">MADTEELIPPSQKTRTIAHMNNDHRLDLQHILQHFNRLSDYEARDPEMTDINLQFMTVKTPHTGRTHYLKFDPELTSWGERRVRLVEMTRRARVGLGLEAPEEGEKDGKGAGVVVVREYMPPRPLDWVVFLAVLFYYFNFVATVKLGVLEGREWVLDGVWPLGGHEGWMWLTRTIFWPVVGIHVAEAAWLERSRLSRFGVERGSGVWWLWMGSCFIEGAMAFKRFDILVRRAEEKEGKRH</sequence>
<evidence type="ECO:0000259" key="2">
    <source>
        <dbReference type="Pfam" id="PF10615"/>
    </source>
</evidence>
<organism evidence="3 4">
    <name type="scientific">Cercophora samala</name>
    <dbReference type="NCBI Taxonomy" id="330535"/>
    <lineage>
        <taxon>Eukaryota</taxon>
        <taxon>Fungi</taxon>
        <taxon>Dikarya</taxon>
        <taxon>Ascomycota</taxon>
        <taxon>Pezizomycotina</taxon>
        <taxon>Sordariomycetes</taxon>
        <taxon>Sordariomycetidae</taxon>
        <taxon>Sordariales</taxon>
        <taxon>Lasiosphaeriaceae</taxon>
        <taxon>Cercophora</taxon>
    </lineage>
</organism>
<dbReference type="PANTHER" id="PTHR37783">
    <property type="entry name" value="MEMBRANE PROTEIN, PUTATIVE (AFU_ORTHOLOGUE AFUA_1G04315)-RELATED"/>
    <property type="match status" value="1"/>
</dbReference>
<evidence type="ECO:0000313" key="4">
    <source>
        <dbReference type="Proteomes" id="UP001174997"/>
    </source>
</evidence>
<dbReference type="EMBL" id="JAULSY010000138">
    <property type="protein sequence ID" value="KAK0662552.1"/>
    <property type="molecule type" value="Genomic_DNA"/>
</dbReference>
<accession>A0AA39Z1P5</accession>
<protein>
    <recommendedName>
        <fullName evidence="2">DUF2470 domain-containing protein</fullName>
    </recommendedName>
</protein>
<dbReference type="Pfam" id="PF10615">
    <property type="entry name" value="DUF2470"/>
    <property type="match status" value="1"/>
</dbReference>
<feature type="transmembrane region" description="Helical" evidence="1">
    <location>
        <begin position="127"/>
        <end position="148"/>
    </location>
</feature>
<evidence type="ECO:0000256" key="1">
    <source>
        <dbReference type="SAM" id="Phobius"/>
    </source>
</evidence>
<dbReference type="AlphaFoldDB" id="A0AA39Z1P5"/>
<gene>
    <name evidence="3" type="ORF">QBC41DRAFT_350375</name>
</gene>
<dbReference type="Proteomes" id="UP001174997">
    <property type="component" value="Unassembled WGS sequence"/>
</dbReference>
<dbReference type="PANTHER" id="PTHR37783:SF1">
    <property type="entry name" value="MEMBRANE PROTEIN, PUTATIVE (AFU_ORTHOLOGUE AFUA_1G04315)-RELATED"/>
    <property type="match status" value="1"/>
</dbReference>
<feature type="domain" description="DUF2470" evidence="2">
    <location>
        <begin position="13"/>
        <end position="88"/>
    </location>
</feature>